<dbReference type="Pfam" id="PF00324">
    <property type="entry name" value="AA_permease"/>
    <property type="match status" value="2"/>
</dbReference>
<evidence type="ECO:0000256" key="5">
    <source>
        <dbReference type="ARBA" id="ARBA00023242"/>
    </source>
</evidence>
<dbReference type="PANTHER" id="PTHR43341:SF38">
    <property type="entry name" value="PROLINE TRANSPORTER (EUROFUNG)"/>
    <property type="match status" value="1"/>
</dbReference>
<dbReference type="GO" id="GO:0000981">
    <property type="term" value="F:DNA-binding transcription factor activity, RNA polymerase II-specific"/>
    <property type="evidence" value="ECO:0007669"/>
    <property type="project" value="InterPro"/>
</dbReference>
<evidence type="ECO:0000313" key="9">
    <source>
        <dbReference type="EMBL" id="KAJ3577411.1"/>
    </source>
</evidence>
<evidence type="ECO:0000256" key="7">
    <source>
        <dbReference type="SAM" id="Phobius"/>
    </source>
</evidence>
<feature type="transmembrane region" description="Helical" evidence="7">
    <location>
        <begin position="911"/>
        <end position="930"/>
    </location>
</feature>
<feature type="transmembrane region" description="Helical" evidence="7">
    <location>
        <begin position="1169"/>
        <end position="1187"/>
    </location>
</feature>
<dbReference type="Proteomes" id="UP001148614">
    <property type="component" value="Unassembled WGS sequence"/>
</dbReference>
<dbReference type="PROSITE" id="PS50048">
    <property type="entry name" value="ZN2_CY6_FUNGAL_2"/>
    <property type="match status" value="1"/>
</dbReference>
<comment type="caution">
    <text evidence="9">The sequence shown here is derived from an EMBL/GenBank/DDBJ whole genome shotgun (WGS) entry which is preliminary data.</text>
</comment>
<sequence length="1234" mass="137326">MMTPPGKSPKRAAKKTKTKTFTGCWTCRSRKVKCDLGRPSCGRCIKARLDCQGYAVPLYWVTHEDDVSPSFIKRQAMSLPLGNPHWPLGTSKDIDQHIQDIDKFMHNTGTKARISGPLSVFQLEMAEDIERFPGHNVILREPAAGFSRLASSQASAERTDSGLPAEPTESCALVQKGLLNTLSYSKMAAPRVQWGWAALGYDAGKEQFVNHLMNHYRQGVATILQPVKHYRNEYRSIYASKAMTMPELISGENHLSHTTSASRLALMYSLLASSGFHLRNLYKLRDLDHLAKDFRAKAYSLLRTVLESLSPVGSRALREAVLSVTLTLVTADILDGSMSEFWIHLEAANGLVGDLKRQNQSLSPSTAHLVNISSPVREESNVFLGDGHTLEYTYGITVTLANFIHQTHSMAKHVAWYKTMSDTQPKDFIDACNELYQAISGWRINDEPLTAFAESDDVTVLLANKHMQAFASSILIYFHTQVFPCDRTTMQLLVQTVALHLMDIEKIKKSTGYNTIQTASVAWPGFIASCQSATSDRAIWTEWWNAMSEYNIGNITNLWAVVRDTWALRDEVVQDEPMWATVLTRDSSEPAQGRIRREAGLEAFINAVEKDGCVIIQDFTDLELLDKSVEEVQPYLDASIAETGSSVGALNGGTATCTRLVGRSRTVREKFFSDSLYQEIADYFIGLETRVWPDCKAQELHRDDKNHHARHEAASKYSKGRDMLIGLFVPTCDTFKTNGATRIIPGSHLWGDDEPDFGPTGDKGVIDAEMKRGEAFVMLGSLYHGAGNYTLPTGCRTVHIMFMCSGVHRQEEIPFLSYPIEDVKTYSKLHEEVLSEHLPLISLLHDIDKARFIVPGDRRLLAMVGSISSSEPEKGNTKATTQQLRDDSVSSQEASVEPEIQRGLKSRHTQLIALGGTIGTALFVGSGVTLHKGGPGFLLITYILMSVLGIFVPYEITASTLVIDFWSQPVHPAVWITILIIVPVVLNLLPVSIYGESEFYFASLKVITIIGLLLLSFILFWWGGPGNPRLGLSYWENPGAFNTYILDGSRGYVVSFFSTLISALLPLSFAPEILVFCSGEMKSPRRNLPKAGNSFIIRILVFYIGSVIAIGASIRFQKAFNIQKLDRNDLTFTSKWEPYTSYFCIVVFTLLCLINGFEVFLPGSWSTSSFFSCYVGIPIFSVLYLGHRFTAGRKDGWAIPLESVNLTIGLDELEAEEEPFAAKPSVWATLKRRV</sequence>
<gene>
    <name evidence="9" type="ORF">NPX13_g3156</name>
</gene>
<dbReference type="Pfam" id="PF11951">
    <property type="entry name" value="Fungal_trans_2"/>
    <property type="match status" value="2"/>
</dbReference>
<feature type="transmembrane region" description="Helical" evidence="7">
    <location>
        <begin position="974"/>
        <end position="994"/>
    </location>
</feature>
<name>A0A9W8NHU2_9PEZI</name>
<evidence type="ECO:0000313" key="10">
    <source>
        <dbReference type="Proteomes" id="UP001148614"/>
    </source>
</evidence>
<evidence type="ECO:0000256" key="6">
    <source>
        <dbReference type="SAM" id="MobiDB-lite"/>
    </source>
</evidence>
<proteinExistence type="predicted"/>
<dbReference type="PROSITE" id="PS00463">
    <property type="entry name" value="ZN2_CY6_FUNGAL_1"/>
    <property type="match status" value="1"/>
</dbReference>
<dbReference type="SUPFAM" id="SSF57701">
    <property type="entry name" value="Zn2/Cys6 DNA-binding domain"/>
    <property type="match status" value="1"/>
</dbReference>
<dbReference type="EMBL" id="JANPWZ010000375">
    <property type="protein sequence ID" value="KAJ3577411.1"/>
    <property type="molecule type" value="Genomic_DNA"/>
</dbReference>
<dbReference type="Gene3D" id="2.60.120.620">
    <property type="entry name" value="q2cbj1_9rhob like domain"/>
    <property type="match status" value="1"/>
</dbReference>
<keyword evidence="2 7" id="KW-0812">Transmembrane</keyword>
<comment type="subcellular location">
    <subcellularLocation>
        <location evidence="1">Membrane</location>
        <topology evidence="1">Multi-pass membrane protein</topology>
    </subcellularLocation>
</comment>
<dbReference type="PANTHER" id="PTHR43341">
    <property type="entry name" value="AMINO ACID PERMEASE"/>
    <property type="match status" value="1"/>
</dbReference>
<organism evidence="9 10">
    <name type="scientific">Xylaria arbuscula</name>
    <dbReference type="NCBI Taxonomy" id="114810"/>
    <lineage>
        <taxon>Eukaryota</taxon>
        <taxon>Fungi</taxon>
        <taxon>Dikarya</taxon>
        <taxon>Ascomycota</taxon>
        <taxon>Pezizomycotina</taxon>
        <taxon>Sordariomycetes</taxon>
        <taxon>Xylariomycetidae</taxon>
        <taxon>Xylariales</taxon>
        <taxon>Xylariaceae</taxon>
        <taxon>Xylaria</taxon>
    </lineage>
</organism>
<dbReference type="Gene3D" id="1.20.1740.10">
    <property type="entry name" value="Amino acid/polyamine transporter I"/>
    <property type="match status" value="1"/>
</dbReference>
<dbReference type="InterPro" id="IPR036864">
    <property type="entry name" value="Zn2-C6_fun-type_DNA-bd_sf"/>
</dbReference>
<feature type="transmembrane region" description="Helical" evidence="7">
    <location>
        <begin position="1052"/>
        <end position="1074"/>
    </location>
</feature>
<dbReference type="VEuPathDB" id="FungiDB:F4678DRAFT_431408"/>
<dbReference type="InterPro" id="IPR021858">
    <property type="entry name" value="Fun_TF"/>
</dbReference>
<dbReference type="GO" id="GO:0008270">
    <property type="term" value="F:zinc ion binding"/>
    <property type="evidence" value="ECO:0007669"/>
    <property type="project" value="InterPro"/>
</dbReference>
<dbReference type="InterPro" id="IPR050524">
    <property type="entry name" value="APC_YAT"/>
</dbReference>
<dbReference type="AlphaFoldDB" id="A0A9W8NHU2"/>
<dbReference type="Pfam" id="PF05721">
    <property type="entry name" value="PhyH"/>
    <property type="match status" value="1"/>
</dbReference>
<feature type="compositionally biased region" description="Polar residues" evidence="6">
    <location>
        <begin position="877"/>
        <end position="894"/>
    </location>
</feature>
<dbReference type="CDD" id="cd00067">
    <property type="entry name" value="GAL4"/>
    <property type="match status" value="1"/>
</dbReference>
<feature type="region of interest" description="Disordered" evidence="6">
    <location>
        <begin position="869"/>
        <end position="898"/>
    </location>
</feature>
<dbReference type="GO" id="GO:0016020">
    <property type="term" value="C:membrane"/>
    <property type="evidence" value="ECO:0007669"/>
    <property type="project" value="UniProtKB-SubCell"/>
</dbReference>
<dbReference type="SMART" id="SM00066">
    <property type="entry name" value="GAL4"/>
    <property type="match status" value="1"/>
</dbReference>
<dbReference type="InterPro" id="IPR004841">
    <property type="entry name" value="AA-permease/SLC12A_dom"/>
</dbReference>
<evidence type="ECO:0000259" key="8">
    <source>
        <dbReference type="PROSITE" id="PS50048"/>
    </source>
</evidence>
<evidence type="ECO:0000256" key="3">
    <source>
        <dbReference type="ARBA" id="ARBA00022989"/>
    </source>
</evidence>
<dbReference type="Gene3D" id="4.10.240.10">
    <property type="entry name" value="Zn(2)-C6 fungal-type DNA-binding domain"/>
    <property type="match status" value="1"/>
</dbReference>
<dbReference type="InterPro" id="IPR008775">
    <property type="entry name" value="Phytyl_CoA_dOase-like"/>
</dbReference>
<dbReference type="SUPFAM" id="SSF51197">
    <property type="entry name" value="Clavaminate synthase-like"/>
    <property type="match status" value="1"/>
</dbReference>
<evidence type="ECO:0000256" key="1">
    <source>
        <dbReference type="ARBA" id="ARBA00004141"/>
    </source>
</evidence>
<evidence type="ECO:0000256" key="4">
    <source>
        <dbReference type="ARBA" id="ARBA00023136"/>
    </source>
</evidence>
<keyword evidence="10" id="KW-1185">Reference proteome</keyword>
<dbReference type="InterPro" id="IPR001138">
    <property type="entry name" value="Zn2Cys6_DnaBD"/>
</dbReference>
<keyword evidence="4 7" id="KW-0472">Membrane</keyword>
<reference evidence="9" key="1">
    <citation type="submission" date="2022-07" db="EMBL/GenBank/DDBJ databases">
        <title>Genome Sequence of Xylaria arbuscula.</title>
        <authorList>
            <person name="Buettner E."/>
        </authorList>
    </citation>
    <scope>NUCLEOTIDE SEQUENCE</scope>
    <source>
        <strain evidence="9">VT107</strain>
    </source>
</reference>
<dbReference type="VEuPathDB" id="FungiDB:F4678DRAFT_246239"/>
<keyword evidence="3 7" id="KW-1133">Transmembrane helix</keyword>
<feature type="transmembrane region" description="Helical" evidence="7">
    <location>
        <begin position="1095"/>
        <end position="1116"/>
    </location>
</feature>
<accession>A0A9W8NHU2</accession>
<protein>
    <recommendedName>
        <fullName evidence="8">Zn(2)-C6 fungal-type domain-containing protein</fullName>
    </recommendedName>
</protein>
<dbReference type="Pfam" id="PF00172">
    <property type="entry name" value="Zn_clus"/>
    <property type="match status" value="1"/>
</dbReference>
<dbReference type="GO" id="GO:0015171">
    <property type="term" value="F:amino acid transmembrane transporter activity"/>
    <property type="evidence" value="ECO:0007669"/>
    <property type="project" value="TreeGrafter"/>
</dbReference>
<feature type="domain" description="Zn(2)-C6 fungal-type" evidence="8">
    <location>
        <begin position="23"/>
        <end position="51"/>
    </location>
</feature>
<feature type="transmembrane region" description="Helical" evidence="7">
    <location>
        <begin position="1006"/>
        <end position="1024"/>
    </location>
</feature>
<keyword evidence="5" id="KW-0539">Nucleus</keyword>
<feature type="transmembrane region" description="Helical" evidence="7">
    <location>
        <begin position="937"/>
        <end position="954"/>
    </location>
</feature>
<evidence type="ECO:0000256" key="2">
    <source>
        <dbReference type="ARBA" id="ARBA00022692"/>
    </source>
</evidence>
<feature type="transmembrane region" description="Helical" evidence="7">
    <location>
        <begin position="1139"/>
        <end position="1157"/>
    </location>
</feature>